<evidence type="ECO:0000313" key="2">
    <source>
        <dbReference type="Proteomes" id="UP000288804"/>
    </source>
</evidence>
<proteinExistence type="predicted"/>
<keyword evidence="1" id="KW-0614">Plasmid</keyword>
<reference evidence="2" key="1">
    <citation type="submission" date="2018-09" db="EMBL/GenBank/DDBJ databases">
        <title>Yersinia hibernicus sp. nov.</title>
        <authorList>
            <person name="Nguyen S.V."/>
            <person name="Mundanda D.M."/>
            <person name="Anes J."/>
            <person name="Fanning S."/>
        </authorList>
    </citation>
    <scope>NUCLEOTIDE SEQUENCE [LARGE SCALE GENOMIC DNA]</scope>
    <source>
        <strain evidence="2">CFS1934</strain>
        <plasmid evidence="2">pcfs1934</plasmid>
    </source>
</reference>
<accession>A0ABX5R7M6</accession>
<geneLocation type="plasmid" evidence="2">
    <name>pcfs1934</name>
</geneLocation>
<dbReference type="RefSeq" id="WP_129199582.1">
    <property type="nucleotide sequence ID" value="NZ_CABHXI010000048.1"/>
</dbReference>
<evidence type="ECO:0000313" key="1">
    <source>
        <dbReference type="EMBL" id="QAX81333.1"/>
    </source>
</evidence>
<organism evidence="1 2">
    <name type="scientific">Yersinia hibernica</name>
    <dbReference type="NCBI Taxonomy" id="2339259"/>
    <lineage>
        <taxon>Bacteria</taxon>
        <taxon>Pseudomonadati</taxon>
        <taxon>Pseudomonadota</taxon>
        <taxon>Gammaproteobacteria</taxon>
        <taxon>Enterobacterales</taxon>
        <taxon>Yersiniaceae</taxon>
        <taxon>Yersinia</taxon>
    </lineage>
</organism>
<sequence length="242" mass="28030">MIPTNMSLVPVNAYQRAAIQAIMAVEEKRQRGRRLGQYPYARELFRYLCGTKGKILASDVRRAASNYDPKNRGGPPKAQFVRALDILIGSRGEMCSLPLLTSDGYLFFPEVRYRLRERQYRQWDVKAARKANNITRERQKKRRRYQTQVAQAEIDLAFITISELSAWYERQAKRGINDDDLFDMVLARGLRFVNMDRASWYGTTDLGWLLADIRAELTGGRAVELWLDSLMRPNKLGRPHGR</sequence>
<gene>
    <name evidence="1" type="ORF">D5F51_22390</name>
</gene>
<dbReference type="Proteomes" id="UP000288804">
    <property type="component" value="Plasmid pCFS1934"/>
</dbReference>
<dbReference type="InterPro" id="IPR009713">
    <property type="entry name" value="Uncharacterised_PsiA"/>
</dbReference>
<name>A0ABX5R7M6_9GAMM</name>
<keyword evidence="2" id="KW-1185">Reference proteome</keyword>
<dbReference type="Pfam" id="PF06952">
    <property type="entry name" value="PsiA"/>
    <property type="match status" value="1"/>
</dbReference>
<protein>
    <submittedName>
        <fullName evidence="1">Plasmid SOS inhibition protein A</fullName>
    </submittedName>
</protein>
<dbReference type="EMBL" id="CP032488">
    <property type="protein sequence ID" value="QAX81333.1"/>
    <property type="molecule type" value="Genomic_DNA"/>
</dbReference>